<dbReference type="Pfam" id="PF08309">
    <property type="entry name" value="LVIVD"/>
    <property type="match status" value="3"/>
</dbReference>
<sequence length="408" mass="45453">MRTKLLSLLIPAVLLLFSCDNADNGEYRDFLVAKPVTMSIEEYNASVQVLPPRSLEHSGKIYAYKDYIFVNEKFKGVHVVDNSNPVQPEKIGFLNIPGNVDISVKGDYLYADSGNDLVVLDISQMADINLVKRLENVLNDNMVWPADAEIYDYDEFDATSEVLLGWEVVTERRLVAEYRDNMVFMAEAANDLATGEGGSLARFKIVGDFLYAVDPHYINIFNISDLDNPQDLEDVFAGFDIETIFYYEDKLFLGSMRGMYIYDITNPSQPVKVSEFQHGTACDPVVVQGNYAYVTLRGGNGCGATASGLFIVDLSDISDPVLAVSYPMDQPYGLGVRGDAVFVCDGESGLKVYDKSDIMSLEQVQHFPDQMAFDVIPLEDTLLMVGEGVVHQYAYEGLQLHWISSTEL</sequence>
<dbReference type="PROSITE" id="PS51257">
    <property type="entry name" value="PROKAR_LIPOPROTEIN"/>
    <property type="match status" value="1"/>
</dbReference>
<keyword evidence="3" id="KW-1185">Reference proteome</keyword>
<dbReference type="EMBL" id="SNYI01000001">
    <property type="protein sequence ID" value="TDQ33340.1"/>
    <property type="molecule type" value="Genomic_DNA"/>
</dbReference>
<feature type="chain" id="PRO_5020909529" description="LVIVD repeat-containing protein" evidence="1">
    <location>
        <begin position="23"/>
        <end position="408"/>
    </location>
</feature>
<gene>
    <name evidence="2" type="ORF">CLV82_1179</name>
</gene>
<organism evidence="2 3">
    <name type="scientific">Zeaxanthinibacter enoshimensis</name>
    <dbReference type="NCBI Taxonomy" id="392009"/>
    <lineage>
        <taxon>Bacteria</taxon>
        <taxon>Pseudomonadati</taxon>
        <taxon>Bacteroidota</taxon>
        <taxon>Flavobacteriia</taxon>
        <taxon>Flavobacteriales</taxon>
        <taxon>Flavobacteriaceae</taxon>
        <taxon>Zeaxanthinibacter</taxon>
    </lineage>
</organism>
<evidence type="ECO:0008006" key="4">
    <source>
        <dbReference type="Google" id="ProtNLM"/>
    </source>
</evidence>
<protein>
    <recommendedName>
        <fullName evidence="4">LVIVD repeat-containing protein</fullName>
    </recommendedName>
</protein>
<dbReference type="Proteomes" id="UP000295468">
    <property type="component" value="Unassembled WGS sequence"/>
</dbReference>
<dbReference type="InterPro" id="IPR013211">
    <property type="entry name" value="LVIVD"/>
</dbReference>
<evidence type="ECO:0000313" key="2">
    <source>
        <dbReference type="EMBL" id="TDQ33340.1"/>
    </source>
</evidence>
<comment type="caution">
    <text evidence="2">The sequence shown here is derived from an EMBL/GenBank/DDBJ whole genome shotgun (WGS) entry which is preliminary data.</text>
</comment>
<proteinExistence type="predicted"/>
<evidence type="ECO:0000256" key="1">
    <source>
        <dbReference type="SAM" id="SignalP"/>
    </source>
</evidence>
<keyword evidence="1" id="KW-0732">Signal</keyword>
<dbReference type="RefSeq" id="WP_133643337.1">
    <property type="nucleotide sequence ID" value="NZ_SNYI01000001.1"/>
</dbReference>
<dbReference type="OrthoDB" id="1521841at2"/>
<dbReference type="SUPFAM" id="SSF51004">
    <property type="entry name" value="C-terminal (heme d1) domain of cytochrome cd1-nitrite reductase"/>
    <property type="match status" value="1"/>
</dbReference>
<accession>A0A4R6TQ84</accession>
<dbReference type="AlphaFoldDB" id="A0A4R6TQ84"/>
<name>A0A4R6TQ84_9FLAO</name>
<evidence type="ECO:0000313" key="3">
    <source>
        <dbReference type="Proteomes" id="UP000295468"/>
    </source>
</evidence>
<feature type="signal peptide" evidence="1">
    <location>
        <begin position="1"/>
        <end position="22"/>
    </location>
</feature>
<dbReference type="InterPro" id="IPR011048">
    <property type="entry name" value="Haem_d1_sf"/>
</dbReference>
<reference evidence="2 3" key="1">
    <citation type="submission" date="2019-03" db="EMBL/GenBank/DDBJ databases">
        <title>Genomic Encyclopedia of Archaeal and Bacterial Type Strains, Phase II (KMG-II): from individual species to whole genera.</title>
        <authorList>
            <person name="Goeker M."/>
        </authorList>
    </citation>
    <scope>NUCLEOTIDE SEQUENCE [LARGE SCALE GENOMIC DNA]</scope>
    <source>
        <strain evidence="2 3">DSM 18435</strain>
    </source>
</reference>